<proteinExistence type="predicted"/>
<dbReference type="AlphaFoldDB" id="A0A1I7WSC2"/>
<dbReference type="Gene3D" id="2.60.40.3770">
    <property type="match status" value="1"/>
</dbReference>
<reference evidence="2" key="1">
    <citation type="submission" date="2016-11" db="UniProtKB">
        <authorList>
            <consortium name="WormBaseParasite"/>
        </authorList>
    </citation>
    <scope>IDENTIFICATION</scope>
</reference>
<dbReference type="Proteomes" id="UP000095283">
    <property type="component" value="Unplaced"/>
</dbReference>
<name>A0A1I7WSC2_HETBA</name>
<sequence>MHDELDPPAGIFVMDNSSTVVLNGFVEVAAKILEFQSKEMAKQMECLLKGADECKCHTANDRTVGNCPENGIPLTQMRENRLPQRQYAKVMSKESLGTVAAIQGIATLQVIAIGFSAQTIFDLAHCKMESAEINGCYGCEEGATMKYICKSDFGRQLAYVTYGTAQTTV</sequence>
<keyword evidence="1" id="KW-1185">Reference proteome</keyword>
<evidence type="ECO:0000313" key="2">
    <source>
        <dbReference type="WBParaSite" id="Hba_07986"/>
    </source>
</evidence>
<dbReference type="WBParaSite" id="Hba_07986">
    <property type="protein sequence ID" value="Hba_07986"/>
    <property type="gene ID" value="Hba_07986"/>
</dbReference>
<accession>A0A1I7WSC2</accession>
<evidence type="ECO:0000313" key="1">
    <source>
        <dbReference type="Proteomes" id="UP000095283"/>
    </source>
</evidence>
<protein>
    <submittedName>
        <fullName evidence="2">Phlebovirus_G2 domain-containing protein</fullName>
    </submittedName>
</protein>
<organism evidence="1 2">
    <name type="scientific">Heterorhabditis bacteriophora</name>
    <name type="common">Entomopathogenic nematode worm</name>
    <dbReference type="NCBI Taxonomy" id="37862"/>
    <lineage>
        <taxon>Eukaryota</taxon>
        <taxon>Metazoa</taxon>
        <taxon>Ecdysozoa</taxon>
        <taxon>Nematoda</taxon>
        <taxon>Chromadorea</taxon>
        <taxon>Rhabditida</taxon>
        <taxon>Rhabditina</taxon>
        <taxon>Rhabditomorpha</taxon>
        <taxon>Strongyloidea</taxon>
        <taxon>Heterorhabditidae</taxon>
        <taxon>Heterorhabditis</taxon>
    </lineage>
</organism>